<dbReference type="Gene3D" id="3.40.630.40">
    <property type="entry name" value="Zn-dependent exopeptidases"/>
    <property type="match status" value="1"/>
</dbReference>
<dbReference type="Proteomes" id="UP001183226">
    <property type="component" value="Unassembled WGS sequence"/>
</dbReference>
<dbReference type="SUPFAM" id="SSF53187">
    <property type="entry name" value="Zn-dependent exopeptidases"/>
    <property type="match status" value="1"/>
</dbReference>
<sequence length="298" mass="30399">MRTKPAAPGAIPLIAPLLAAAVLTLPACSAVSGGSTPDPSAAPPPSAGGSGSSPSDDRGSGDEGPASAQGPLGGMTVVVDPGHNGGNADAAEEIAETVDAGHGSKACDTVGAETDDGYTEHAFNWDVSERLRGVLEEDGAEVVFTRNDDEGVGPCITERAEIGNEAEADAAISIHADGGPASGRGFHVIAPGDLEGYTDDIAERSQRLALDVRAEFEEGTGQQRADYIAEDGLDHRTDLGGLNLSDVPKVFLEAGNMSNPEDAADLSDPQWREKAAKAVAAGISRYLQEEQGGGDEEE</sequence>
<name>A0ABU2KYS2_9ACTN</name>
<gene>
    <name evidence="5" type="ORF">RM446_20230</name>
</gene>
<evidence type="ECO:0000256" key="3">
    <source>
        <dbReference type="SAM" id="SignalP"/>
    </source>
</evidence>
<dbReference type="InterPro" id="IPR002508">
    <property type="entry name" value="MurNAc-LAA_cat"/>
</dbReference>
<evidence type="ECO:0000313" key="6">
    <source>
        <dbReference type="Proteomes" id="UP001183226"/>
    </source>
</evidence>
<organism evidence="5 6">
    <name type="scientific">Streptomonospora wellingtoniae</name>
    <dbReference type="NCBI Taxonomy" id="3075544"/>
    <lineage>
        <taxon>Bacteria</taxon>
        <taxon>Bacillati</taxon>
        <taxon>Actinomycetota</taxon>
        <taxon>Actinomycetes</taxon>
        <taxon>Streptosporangiales</taxon>
        <taxon>Nocardiopsidaceae</taxon>
        <taxon>Streptomonospora</taxon>
    </lineage>
</organism>
<evidence type="ECO:0000259" key="4">
    <source>
        <dbReference type="SMART" id="SM00646"/>
    </source>
</evidence>
<dbReference type="EMBL" id="JAVREK010000025">
    <property type="protein sequence ID" value="MDT0304454.1"/>
    <property type="molecule type" value="Genomic_DNA"/>
</dbReference>
<accession>A0ABU2KYS2</accession>
<reference evidence="6" key="1">
    <citation type="submission" date="2023-07" db="EMBL/GenBank/DDBJ databases">
        <title>30 novel species of actinomycetes from the DSMZ collection.</title>
        <authorList>
            <person name="Nouioui I."/>
        </authorList>
    </citation>
    <scope>NUCLEOTIDE SEQUENCE [LARGE SCALE GENOMIC DNA]</scope>
    <source>
        <strain evidence="6">DSM 45055</strain>
    </source>
</reference>
<comment type="caution">
    <text evidence="5">The sequence shown here is derived from an EMBL/GenBank/DDBJ whole genome shotgun (WGS) entry which is preliminary data.</text>
</comment>
<dbReference type="Pfam" id="PF01520">
    <property type="entry name" value="Amidase_3"/>
    <property type="match status" value="1"/>
</dbReference>
<keyword evidence="6" id="KW-1185">Reference proteome</keyword>
<feature type="chain" id="PRO_5046943705" evidence="3">
    <location>
        <begin position="21"/>
        <end position="298"/>
    </location>
</feature>
<evidence type="ECO:0000256" key="2">
    <source>
        <dbReference type="SAM" id="MobiDB-lite"/>
    </source>
</evidence>
<evidence type="ECO:0000256" key="1">
    <source>
        <dbReference type="ARBA" id="ARBA00022801"/>
    </source>
</evidence>
<dbReference type="GO" id="GO:0008745">
    <property type="term" value="F:N-acetylmuramoyl-L-alanine amidase activity"/>
    <property type="evidence" value="ECO:0007669"/>
    <property type="project" value="UniProtKB-EC"/>
</dbReference>
<dbReference type="CDD" id="cd02696">
    <property type="entry name" value="MurNAc-LAA"/>
    <property type="match status" value="1"/>
</dbReference>
<evidence type="ECO:0000313" key="5">
    <source>
        <dbReference type="EMBL" id="MDT0304454.1"/>
    </source>
</evidence>
<dbReference type="PANTHER" id="PTHR30404:SF0">
    <property type="entry name" value="N-ACETYLMURAMOYL-L-ALANINE AMIDASE AMIC"/>
    <property type="match status" value="1"/>
</dbReference>
<dbReference type="PANTHER" id="PTHR30404">
    <property type="entry name" value="N-ACETYLMURAMOYL-L-ALANINE AMIDASE"/>
    <property type="match status" value="1"/>
</dbReference>
<feature type="compositionally biased region" description="Low complexity" evidence="2">
    <location>
        <begin position="30"/>
        <end position="39"/>
    </location>
</feature>
<dbReference type="EC" id="3.5.1.28" evidence="5"/>
<protein>
    <submittedName>
        <fullName evidence="5">N-acetylmuramoyl-L-alanine amidase</fullName>
        <ecNumber evidence="5">3.5.1.28</ecNumber>
    </submittedName>
</protein>
<feature type="region of interest" description="Disordered" evidence="2">
    <location>
        <begin position="30"/>
        <end position="88"/>
    </location>
</feature>
<feature type="domain" description="MurNAc-LAA" evidence="4">
    <location>
        <begin position="160"/>
        <end position="284"/>
    </location>
</feature>
<dbReference type="SMART" id="SM00646">
    <property type="entry name" value="Ami_3"/>
    <property type="match status" value="1"/>
</dbReference>
<keyword evidence="1 5" id="KW-0378">Hydrolase</keyword>
<feature type="signal peptide" evidence="3">
    <location>
        <begin position="1"/>
        <end position="20"/>
    </location>
</feature>
<dbReference type="InterPro" id="IPR050695">
    <property type="entry name" value="N-acetylmuramoyl_amidase_3"/>
</dbReference>
<dbReference type="RefSeq" id="WP_311546955.1">
    <property type="nucleotide sequence ID" value="NZ_JAVREK010000025.1"/>
</dbReference>
<keyword evidence="3" id="KW-0732">Signal</keyword>
<proteinExistence type="predicted"/>